<dbReference type="RefSeq" id="WP_024766031.1">
    <property type="nucleotide sequence ID" value="NZ_CP049141.1"/>
</dbReference>
<name>A0A6G6J783_PSENT</name>
<gene>
    <name evidence="1" type="ORF">G5B91_32770</name>
</gene>
<evidence type="ECO:0000313" key="1">
    <source>
        <dbReference type="EMBL" id="QIE91132.1"/>
    </source>
</evidence>
<protein>
    <submittedName>
        <fullName evidence="1">Uncharacterized protein</fullName>
    </submittedName>
</protein>
<evidence type="ECO:0000313" key="2">
    <source>
        <dbReference type="Proteomes" id="UP000501063"/>
    </source>
</evidence>
<sequence length="65" mass="7405">MTAANAIYCRELGELMVDSGRRFLVPPKIADTVKDRNPDPRYVKRWAVIHKLISSDDEVIVHVPT</sequence>
<proteinExistence type="predicted"/>
<dbReference type="EMBL" id="CP049141">
    <property type="protein sequence ID" value="QIE91132.1"/>
    <property type="molecule type" value="Genomic_DNA"/>
</dbReference>
<keyword evidence="1" id="KW-0614">Plasmid</keyword>
<dbReference type="KEGG" id="pnt:G5B91_32770"/>
<dbReference type="AlphaFoldDB" id="A0A6G6J783"/>
<accession>A0A6G6J783</accession>
<reference evidence="1 2" key="1">
    <citation type="submission" date="2020-02" db="EMBL/GenBank/DDBJ databases">
        <title>Integrative conjugative elements (ICEs) and plasmids drive adaptation of Pseudomonas nitroreducens strain HBP1 to wastewater environment.</title>
        <authorList>
            <person name="Sentchilo V."/>
            <person name="Carraro N."/>
            <person name="Bertelli C."/>
            <person name="van der Meer J.R."/>
        </authorList>
    </citation>
    <scope>NUCLEOTIDE SEQUENCE [LARGE SCALE GENOMIC DNA]</scope>
    <source>
        <strain evidence="1 2">HBP1</strain>
        <plasmid evidence="2">ppnihbp1_2</plasmid>
    </source>
</reference>
<organism evidence="1 2">
    <name type="scientific">Pseudomonas nitroreducens</name>
    <dbReference type="NCBI Taxonomy" id="46680"/>
    <lineage>
        <taxon>Bacteria</taxon>
        <taxon>Pseudomonadati</taxon>
        <taxon>Pseudomonadota</taxon>
        <taxon>Gammaproteobacteria</taxon>
        <taxon>Pseudomonadales</taxon>
        <taxon>Pseudomonadaceae</taxon>
        <taxon>Pseudomonas</taxon>
    </lineage>
</organism>
<geneLocation type="plasmid" evidence="2">
    <name>ppnihbp1_2</name>
</geneLocation>
<dbReference type="Proteomes" id="UP000501063">
    <property type="component" value="Plasmid pPniHBP1_2"/>
</dbReference>